<dbReference type="EMBL" id="SMKW01000021">
    <property type="protein sequence ID" value="TDD50370.1"/>
    <property type="molecule type" value="Genomic_DNA"/>
</dbReference>
<feature type="compositionally biased region" description="Pro residues" evidence="1">
    <location>
        <begin position="158"/>
        <end position="167"/>
    </location>
</feature>
<accession>A0A4R4YZD2</accession>
<dbReference type="Proteomes" id="UP000294947">
    <property type="component" value="Unassembled WGS sequence"/>
</dbReference>
<evidence type="ECO:0000256" key="1">
    <source>
        <dbReference type="SAM" id="MobiDB-lite"/>
    </source>
</evidence>
<feature type="transmembrane region" description="Helical" evidence="2">
    <location>
        <begin position="87"/>
        <end position="110"/>
    </location>
</feature>
<name>A0A4R4YZD2_9PSEU</name>
<protein>
    <submittedName>
        <fullName evidence="3">Uncharacterized protein</fullName>
    </submittedName>
</protein>
<proteinExistence type="predicted"/>
<keyword evidence="2" id="KW-0472">Membrane</keyword>
<sequence length="314" mass="33375">MHSGRTLGWSGQLDWPPTPEPPAHGRHRAGSPVPWTPAVRPRRSAHAPGARLTTDPLVDTMPVGGLHKFDLGMVPASVTPPRTWRQAAWFAIASSAAALGGLMFATTLLADGSTTIEGLELPSMPRGEYPPVPPTDPYYLTGDPTRPEAVRATGSVQPLPPLQPSPPMGTSAGIPFHPNPIGSSAPGAPSLPTSSTTPTTPSPTRTSEPPKLLFADTGPVKRRGDEYYAAIGRGDLRSAYALTTGSLHAEGYESFAARYSGAKSVEVVESYATPTSTLHTVRLTMADGTVRTQRRELRYTMEDEPLITSDERIA</sequence>
<feature type="region of interest" description="Disordered" evidence="1">
    <location>
        <begin position="142"/>
        <end position="218"/>
    </location>
</feature>
<dbReference type="OrthoDB" id="3677000at2"/>
<keyword evidence="2" id="KW-1133">Transmembrane helix</keyword>
<keyword evidence="4" id="KW-1185">Reference proteome</keyword>
<dbReference type="AlphaFoldDB" id="A0A4R4YZD2"/>
<feature type="region of interest" description="Disordered" evidence="1">
    <location>
        <begin position="1"/>
        <end position="56"/>
    </location>
</feature>
<reference evidence="3 4" key="1">
    <citation type="submission" date="2019-03" db="EMBL/GenBank/DDBJ databases">
        <title>Draft genome sequences of novel Actinobacteria.</title>
        <authorList>
            <person name="Sahin N."/>
            <person name="Ay H."/>
            <person name="Saygin H."/>
        </authorList>
    </citation>
    <scope>NUCLEOTIDE SEQUENCE [LARGE SCALE GENOMIC DNA]</scope>
    <source>
        <strain evidence="3 4">7K502</strain>
    </source>
</reference>
<feature type="compositionally biased region" description="Low complexity" evidence="1">
    <location>
        <begin position="179"/>
        <end position="210"/>
    </location>
</feature>
<organism evidence="3 4">
    <name type="scientific">Saccharopolyspora elongata</name>
    <dbReference type="NCBI Taxonomy" id="2530387"/>
    <lineage>
        <taxon>Bacteria</taxon>
        <taxon>Bacillati</taxon>
        <taxon>Actinomycetota</taxon>
        <taxon>Actinomycetes</taxon>
        <taxon>Pseudonocardiales</taxon>
        <taxon>Pseudonocardiaceae</taxon>
        <taxon>Saccharopolyspora</taxon>
    </lineage>
</organism>
<evidence type="ECO:0000313" key="3">
    <source>
        <dbReference type="EMBL" id="TDD50370.1"/>
    </source>
</evidence>
<dbReference type="RefSeq" id="WP_132486411.1">
    <property type="nucleotide sequence ID" value="NZ_SMKW01000021.1"/>
</dbReference>
<gene>
    <name evidence="3" type="ORF">E1288_17680</name>
</gene>
<evidence type="ECO:0000256" key="2">
    <source>
        <dbReference type="SAM" id="Phobius"/>
    </source>
</evidence>
<keyword evidence="2" id="KW-0812">Transmembrane</keyword>
<evidence type="ECO:0000313" key="4">
    <source>
        <dbReference type="Proteomes" id="UP000294947"/>
    </source>
</evidence>
<comment type="caution">
    <text evidence="3">The sequence shown here is derived from an EMBL/GenBank/DDBJ whole genome shotgun (WGS) entry which is preliminary data.</text>
</comment>